<dbReference type="InterPro" id="IPR014942">
    <property type="entry name" value="AbiEii"/>
</dbReference>
<dbReference type="OrthoDB" id="9780929at2"/>
<gene>
    <name evidence="1" type="ORF">HQ47_01215</name>
</gene>
<sequence>MKYIDLSKIEQQEVVQRVQAETGLNRQIIEKDWWVSSVLRALFALPYANHLFFKGGTSLSKCWGLISRFSEDVDIGIDRDYLGLGGSLSKTQISDKLRRASCAFVREQMQYDLQDKLIESGIDKSKFTVKVNITAVTTTDPEIIEVEYQSAFEELQYIKRKVLVEVSGRSMNEPVILTRLTSFIDNVFTNAPFSEPNFEVRAVTPERTFLEKICLLQEEFAKPKDTIRTERMSRHLYDIVQIMQTPIAMKALSDTELYKSVIEHRQTFIRMKGFDYSSLNPQVIRIIPPNGIMDSWKKDYEIMRETMIYGESLPFDKIIEKIKKLNHMLNSISF</sequence>
<dbReference type="AlphaFoldDB" id="A0A0A2EFP5"/>
<reference evidence="1 2" key="1">
    <citation type="submission" date="2014-09" db="EMBL/GenBank/DDBJ databases">
        <title>Draft Genome Sequence of Porphyromonas macacae COT-192_OH2859.</title>
        <authorList>
            <person name="Wallis C."/>
            <person name="Deusch O."/>
            <person name="O'Flynn C."/>
            <person name="Davis I."/>
            <person name="Horsfall A."/>
            <person name="Kirkwood N."/>
            <person name="Harris S."/>
            <person name="Eisen J.A."/>
            <person name="Coil D.A."/>
            <person name="Darling A.E."/>
            <person name="Jospin G."/>
            <person name="Alexiev A."/>
        </authorList>
    </citation>
    <scope>NUCLEOTIDE SEQUENCE [LARGE SCALE GENOMIC DNA]</scope>
    <source>
        <strain evidence="2">COT-192 OH2859</strain>
    </source>
</reference>
<dbReference type="RefSeq" id="WP_036872681.1">
    <property type="nucleotide sequence ID" value="NZ_JRFA01000002.1"/>
</dbReference>
<protein>
    <recommendedName>
        <fullName evidence="3">Nucleotidyl transferase AbiEii/AbiGii toxin family protein</fullName>
    </recommendedName>
</protein>
<dbReference type="Gene3D" id="3.10.450.620">
    <property type="entry name" value="JHP933, nucleotidyltransferase-like core domain"/>
    <property type="match status" value="1"/>
</dbReference>
<keyword evidence="2" id="KW-1185">Reference proteome</keyword>
<comment type="caution">
    <text evidence="1">The sequence shown here is derived from an EMBL/GenBank/DDBJ whole genome shotgun (WGS) entry which is preliminary data.</text>
</comment>
<proteinExistence type="predicted"/>
<dbReference type="Pfam" id="PF08843">
    <property type="entry name" value="AbiEii"/>
    <property type="match status" value="1"/>
</dbReference>
<name>A0A0A2EFP5_9PORP</name>
<evidence type="ECO:0000313" key="1">
    <source>
        <dbReference type="EMBL" id="KGN76432.1"/>
    </source>
</evidence>
<organism evidence="1 2">
    <name type="scientific">Porphyromonas macacae</name>
    <dbReference type="NCBI Taxonomy" id="28115"/>
    <lineage>
        <taxon>Bacteria</taxon>
        <taxon>Pseudomonadati</taxon>
        <taxon>Bacteroidota</taxon>
        <taxon>Bacteroidia</taxon>
        <taxon>Bacteroidales</taxon>
        <taxon>Porphyromonadaceae</taxon>
        <taxon>Porphyromonas</taxon>
    </lineage>
</organism>
<evidence type="ECO:0000313" key="2">
    <source>
        <dbReference type="Proteomes" id="UP000030103"/>
    </source>
</evidence>
<dbReference type="STRING" id="28115.HQ47_01215"/>
<dbReference type="Proteomes" id="UP000030103">
    <property type="component" value="Unassembled WGS sequence"/>
</dbReference>
<dbReference type="EMBL" id="JRFA01000002">
    <property type="protein sequence ID" value="KGN76432.1"/>
    <property type="molecule type" value="Genomic_DNA"/>
</dbReference>
<accession>A0A0A2EFP5</accession>
<evidence type="ECO:0008006" key="3">
    <source>
        <dbReference type="Google" id="ProtNLM"/>
    </source>
</evidence>